<protein>
    <submittedName>
        <fullName evidence="1">Uncharacterized protein</fullName>
    </submittedName>
</protein>
<dbReference type="EMBL" id="CABVJG010000019">
    <property type="protein sequence ID" value="VVQ22387.1"/>
    <property type="molecule type" value="Genomic_DNA"/>
</dbReference>
<dbReference type="Proteomes" id="UP000412311">
    <property type="component" value="Unassembled WGS sequence"/>
</dbReference>
<evidence type="ECO:0000313" key="2">
    <source>
        <dbReference type="Proteomes" id="UP000412311"/>
    </source>
</evidence>
<name>A0A5E6TUY5_PSEFL</name>
<organism evidence="1 2">
    <name type="scientific">Pseudomonas fluorescens</name>
    <dbReference type="NCBI Taxonomy" id="294"/>
    <lineage>
        <taxon>Bacteria</taxon>
        <taxon>Pseudomonadati</taxon>
        <taxon>Pseudomonadota</taxon>
        <taxon>Gammaproteobacteria</taxon>
        <taxon>Pseudomonadales</taxon>
        <taxon>Pseudomonadaceae</taxon>
        <taxon>Pseudomonas</taxon>
    </lineage>
</organism>
<gene>
    <name evidence="1" type="ORF">PS925_05124</name>
</gene>
<dbReference type="RefSeq" id="WP_150730319.1">
    <property type="nucleotide sequence ID" value="NZ_CABVJG010000019.1"/>
</dbReference>
<proteinExistence type="predicted"/>
<reference evidence="1 2" key="1">
    <citation type="submission" date="2019-09" db="EMBL/GenBank/DDBJ databases">
        <authorList>
            <person name="Chandra G."/>
            <person name="Truman W A."/>
        </authorList>
    </citation>
    <scope>NUCLEOTIDE SEQUENCE [LARGE SCALE GENOMIC DNA]</scope>
    <source>
        <strain evidence="1">PS925</strain>
    </source>
</reference>
<accession>A0A5E6TUY5</accession>
<dbReference type="AlphaFoldDB" id="A0A5E6TUY5"/>
<evidence type="ECO:0000313" key="1">
    <source>
        <dbReference type="EMBL" id="VVQ22387.1"/>
    </source>
</evidence>
<sequence length="213" mass="23801">MTDLNTPQAAVVGASVVAFAGGLPASHRDDIYMSTAYAQRATRAAFNDGLSGDWFEYYCNVLRFVGWDMPKPQTLAPLNNRRMATQATQRISSNLGEAFCEPMRRALVAMERNAVALNLFESASLRANAGFFQMIPCVLNGPNKVEMGVYHRQFQIERAVQGFLFSEDQTLIHDSVEQFAAITFNTLHYAQFREKVKKSVITGSLKYLSNLEI</sequence>